<evidence type="ECO:0000256" key="1">
    <source>
        <dbReference type="SAM" id="MobiDB-lite"/>
    </source>
</evidence>
<dbReference type="Proteomes" id="UP001279734">
    <property type="component" value="Unassembled WGS sequence"/>
</dbReference>
<protein>
    <submittedName>
        <fullName evidence="2">Uncharacterized protein</fullName>
    </submittedName>
</protein>
<comment type="caution">
    <text evidence="2">The sequence shown here is derived from an EMBL/GenBank/DDBJ whole genome shotgun (WGS) entry which is preliminary data.</text>
</comment>
<dbReference type="EMBL" id="BSYO01000022">
    <property type="protein sequence ID" value="GMH21189.1"/>
    <property type="molecule type" value="Genomic_DNA"/>
</dbReference>
<feature type="region of interest" description="Disordered" evidence="1">
    <location>
        <begin position="221"/>
        <end position="278"/>
    </location>
</feature>
<feature type="compositionally biased region" description="Basic and acidic residues" evidence="1">
    <location>
        <begin position="246"/>
        <end position="273"/>
    </location>
</feature>
<reference evidence="2" key="1">
    <citation type="submission" date="2023-05" db="EMBL/GenBank/DDBJ databases">
        <title>Nepenthes gracilis genome sequencing.</title>
        <authorList>
            <person name="Fukushima K."/>
        </authorList>
    </citation>
    <scope>NUCLEOTIDE SEQUENCE</scope>
    <source>
        <strain evidence="2">SING2019-196</strain>
    </source>
</reference>
<evidence type="ECO:0000313" key="3">
    <source>
        <dbReference type="Proteomes" id="UP001279734"/>
    </source>
</evidence>
<accession>A0AAD3T1V6</accession>
<name>A0AAD3T1V6_NEPGR</name>
<dbReference type="AlphaFoldDB" id="A0AAD3T1V6"/>
<gene>
    <name evidence="2" type="ORF">Nepgr_023031</name>
</gene>
<keyword evidence="3" id="KW-1185">Reference proteome</keyword>
<evidence type="ECO:0000313" key="2">
    <source>
        <dbReference type="EMBL" id="GMH21189.1"/>
    </source>
</evidence>
<organism evidence="2 3">
    <name type="scientific">Nepenthes gracilis</name>
    <name type="common">Slender pitcher plant</name>
    <dbReference type="NCBI Taxonomy" id="150966"/>
    <lineage>
        <taxon>Eukaryota</taxon>
        <taxon>Viridiplantae</taxon>
        <taxon>Streptophyta</taxon>
        <taxon>Embryophyta</taxon>
        <taxon>Tracheophyta</taxon>
        <taxon>Spermatophyta</taxon>
        <taxon>Magnoliopsida</taxon>
        <taxon>eudicotyledons</taxon>
        <taxon>Gunneridae</taxon>
        <taxon>Pentapetalae</taxon>
        <taxon>Caryophyllales</taxon>
        <taxon>Nepenthaceae</taxon>
        <taxon>Nepenthes</taxon>
    </lineage>
</organism>
<proteinExistence type="predicted"/>
<sequence length="302" mass="32957">MDAVICRFFDIFMARIILRCNASFGCPCIATGPATVLDKLVITQYTPSGGGQPASTPFNCPCFRSSIAGHQPHVSRLHKISITLQHTTPIQCQQNPAIAAPNSQRPPSMQLKAAWYIFSQHQHQQKTGQHSSLQKAVPNLATASASSRNIARPQLASRAYPHHQGTGSIELRTQSRANARDGGSISGQVAQCRSKRHMQHPGTKEAALCCREEQQATVDRMGSPLNLGGEGGQRSSQSASKKAPKTRKEYADKVHNPASRDKLAVTKPHEKSGKCGHIGLPSYRDLSIAIHLESRHHRIHPR</sequence>